<evidence type="ECO:0000313" key="1">
    <source>
        <dbReference type="EMBL" id="ABK25205.1"/>
    </source>
</evidence>
<reference evidence="1" key="1">
    <citation type="journal article" date="2008" name="BMC Genomics">
        <title>A conifer genomics resource of 200,000 spruce (Picea spp.) ESTs and 6,464 high-quality, sequence-finished full-length cDNAs for Sitka spruce (Picea sitchensis).</title>
        <authorList>
            <person name="Ralph S.G."/>
            <person name="Chun H.J."/>
            <person name="Kolosova N."/>
            <person name="Cooper D."/>
            <person name="Oddy C."/>
            <person name="Ritland C.E."/>
            <person name="Kirkpatrick R."/>
            <person name="Moore R."/>
            <person name="Barber S."/>
            <person name="Holt R.A."/>
            <person name="Jones S.J."/>
            <person name="Marra M.A."/>
            <person name="Douglas C.J."/>
            <person name="Ritland K."/>
            <person name="Bohlmann J."/>
        </authorList>
    </citation>
    <scope>NUCLEOTIDE SEQUENCE</scope>
    <source>
        <tissue evidence="1">Bark</tissue>
    </source>
</reference>
<dbReference type="EMBL" id="EF085909">
    <property type="protein sequence ID" value="ABK25205.1"/>
    <property type="molecule type" value="mRNA"/>
</dbReference>
<proteinExistence type="evidence at transcript level"/>
<protein>
    <submittedName>
        <fullName evidence="1">Uncharacterized protein</fullName>
    </submittedName>
</protein>
<accession>A9NX44</accession>
<organism evidence="1">
    <name type="scientific">Picea sitchensis</name>
    <name type="common">Sitka spruce</name>
    <name type="synonym">Pinus sitchensis</name>
    <dbReference type="NCBI Taxonomy" id="3332"/>
    <lineage>
        <taxon>Eukaryota</taxon>
        <taxon>Viridiplantae</taxon>
        <taxon>Streptophyta</taxon>
        <taxon>Embryophyta</taxon>
        <taxon>Tracheophyta</taxon>
        <taxon>Spermatophyta</taxon>
        <taxon>Pinopsida</taxon>
        <taxon>Pinidae</taxon>
        <taxon>Conifers I</taxon>
        <taxon>Pinales</taxon>
        <taxon>Pinaceae</taxon>
        <taxon>Picea</taxon>
    </lineage>
</organism>
<dbReference type="AlphaFoldDB" id="A9NX44"/>
<name>A9NX44_PICSI</name>
<sequence>MVAVLAAVDMKVGRVAAAAVHPISAVQLGMGSWSNLASVAMELNGWRGSGMQMRMICR</sequence>